<reference evidence="1 2" key="1">
    <citation type="journal article" date="2019" name="mSystems">
        <title>Life at home and on the roam: Genomic adaptions reflect the dual lifestyle of an intracellular, facultative symbiont.</title>
        <authorList>
            <person name="Burgsdorf I."/>
        </authorList>
    </citation>
    <scope>NUCLEOTIDE SEQUENCE [LARGE SCALE GENOMIC DNA]</scope>
    <source>
        <strain evidence="1">277cV</strain>
    </source>
</reference>
<dbReference type="Proteomes" id="UP000317990">
    <property type="component" value="Unassembled WGS sequence"/>
</dbReference>
<accession>A0A524RMF1</accession>
<sequence length="77" mass="8503">MDETERICACYHHPWLQYVVRQPMTNASLREHPGIDARNAATASRLPAEAVAAGRIVSTTPSQAARTGSYLPFSFWA</sequence>
<evidence type="ECO:0000313" key="2">
    <source>
        <dbReference type="Proteomes" id="UP000317990"/>
    </source>
</evidence>
<evidence type="ECO:0000313" key="1">
    <source>
        <dbReference type="EMBL" id="TGG91617.1"/>
    </source>
</evidence>
<protein>
    <submittedName>
        <fullName evidence="1">Uncharacterized protein</fullName>
    </submittedName>
</protein>
<dbReference type="AlphaFoldDB" id="A0A524RMF1"/>
<comment type="caution">
    <text evidence="1">The sequence shown here is derived from an EMBL/GenBank/DDBJ whole genome shotgun (WGS) entry which is preliminary data.</text>
</comment>
<proteinExistence type="predicted"/>
<dbReference type="EMBL" id="SRMO01000072">
    <property type="protein sequence ID" value="TGG91617.1"/>
    <property type="molecule type" value="Genomic_DNA"/>
</dbReference>
<organism evidence="1 2">
    <name type="scientific">Aphanocapsa feldmannii 277cV</name>
    <dbReference type="NCBI Taxonomy" id="2507553"/>
    <lineage>
        <taxon>Bacteria</taxon>
        <taxon>Bacillati</taxon>
        <taxon>Cyanobacteriota</taxon>
        <taxon>Cyanophyceae</taxon>
        <taxon>Oscillatoriophycideae</taxon>
        <taxon>Chroococcales</taxon>
        <taxon>Microcystaceae</taxon>
        <taxon>Aphanocapsa</taxon>
    </lineage>
</organism>
<gene>
    <name evidence="1" type="ORF">ERJ67_07680</name>
</gene>
<name>A0A524RMF1_9CHRO</name>